<keyword evidence="2" id="KW-1185">Reference proteome</keyword>
<reference evidence="1 2" key="1">
    <citation type="submission" date="2018-11" db="EMBL/GenBank/DDBJ databases">
        <authorList>
            <consortium name="Pathogen Informatics"/>
        </authorList>
    </citation>
    <scope>NUCLEOTIDE SEQUENCE [LARGE SCALE GENOMIC DNA]</scope>
</reference>
<dbReference type="WBParaSite" id="HPBE_0001791001-mRNA-1">
    <property type="protein sequence ID" value="HPBE_0001791001-mRNA-1"/>
    <property type="gene ID" value="HPBE_0001791001"/>
</dbReference>
<evidence type="ECO:0000313" key="2">
    <source>
        <dbReference type="Proteomes" id="UP000050761"/>
    </source>
</evidence>
<evidence type="ECO:0000313" key="3">
    <source>
        <dbReference type="WBParaSite" id="HPBE_0001791001-mRNA-1"/>
    </source>
</evidence>
<accession>A0A3P8BKF6</accession>
<gene>
    <name evidence="1" type="ORF">HPBE_LOCUS17909</name>
</gene>
<name>A0A183G7W6_HELPZ</name>
<organism evidence="2 3">
    <name type="scientific">Heligmosomoides polygyrus</name>
    <name type="common">Parasitic roundworm</name>
    <dbReference type="NCBI Taxonomy" id="6339"/>
    <lineage>
        <taxon>Eukaryota</taxon>
        <taxon>Metazoa</taxon>
        <taxon>Ecdysozoa</taxon>
        <taxon>Nematoda</taxon>
        <taxon>Chromadorea</taxon>
        <taxon>Rhabditida</taxon>
        <taxon>Rhabditina</taxon>
        <taxon>Rhabditomorpha</taxon>
        <taxon>Strongyloidea</taxon>
        <taxon>Heligmosomidae</taxon>
        <taxon>Heligmosomoides</taxon>
    </lineage>
</organism>
<reference evidence="3" key="2">
    <citation type="submission" date="2019-09" db="UniProtKB">
        <authorList>
            <consortium name="WormBaseParasite"/>
        </authorList>
    </citation>
    <scope>IDENTIFICATION</scope>
</reference>
<dbReference type="Proteomes" id="UP000050761">
    <property type="component" value="Unassembled WGS sequence"/>
</dbReference>
<protein>
    <submittedName>
        <fullName evidence="1 3">Uncharacterized protein</fullName>
    </submittedName>
</protein>
<dbReference type="AlphaFoldDB" id="A0A183G7W6"/>
<sequence length="161" mass="18766">MSLENTCCRRQGSEEVSLMSRKACPDSDYVLPVKTTITQSSGPMEYSRSTNLPIEVFADLLSTSDDPTLMSSYKVISRLHDNEHKPVEWGGPPRIKWWRPVTKIYDLRFCDLREEIKLVERMACILRDFEAHQLEVDEQLGVVEEQEEDWDPQDELMDVER</sequence>
<evidence type="ECO:0000313" key="1">
    <source>
        <dbReference type="EMBL" id="VDP10188.1"/>
    </source>
</evidence>
<accession>A0A183G7W6</accession>
<dbReference type="EMBL" id="UZAH01030337">
    <property type="protein sequence ID" value="VDP10188.1"/>
    <property type="molecule type" value="Genomic_DNA"/>
</dbReference>
<proteinExistence type="predicted"/>